<protein>
    <submittedName>
        <fullName evidence="5">CBS domain-containing protein</fullName>
    </submittedName>
</protein>
<keyword evidence="1 2" id="KW-0129">CBS domain</keyword>
<feature type="domain" description="CBS" evidence="4">
    <location>
        <begin position="107"/>
        <end position="163"/>
    </location>
</feature>
<dbReference type="OrthoDB" id="9807125at2"/>
<dbReference type="InterPro" id="IPR051257">
    <property type="entry name" value="Diverse_CBS-Domain"/>
</dbReference>
<dbReference type="EMBL" id="FZOY01000002">
    <property type="protein sequence ID" value="SNS46243.1"/>
    <property type="molecule type" value="Genomic_DNA"/>
</dbReference>
<feature type="region of interest" description="Disordered" evidence="3">
    <location>
        <begin position="1"/>
        <end position="25"/>
    </location>
</feature>
<evidence type="ECO:0000313" key="6">
    <source>
        <dbReference type="Proteomes" id="UP000198426"/>
    </source>
</evidence>
<accession>A0A239EQE7</accession>
<gene>
    <name evidence="5" type="ORF">SAMN05421757_102251</name>
</gene>
<feature type="domain" description="CBS" evidence="4">
    <location>
        <begin position="39"/>
        <end position="101"/>
    </location>
</feature>
<dbReference type="Gene3D" id="3.10.580.10">
    <property type="entry name" value="CBS-domain"/>
    <property type="match status" value="1"/>
</dbReference>
<sequence>MVSKKNAPHFGHENPHTHSQSVEAAVTGPSKATAETILASKGHDVIAVRPTDSIHRVTEVMKEHGIGSVVVKDQNGHMVGILTERDIVRGFADEPDNTFDETAGDLMTTKVVTASPDTPLLELLHRMTEGRFRHIPVLDGDHIAGMISIGDVVKFRLRELEYETLKLKQMIVG</sequence>
<keyword evidence="6" id="KW-1185">Reference proteome</keyword>
<dbReference type="Proteomes" id="UP000198426">
    <property type="component" value="Unassembled WGS sequence"/>
</dbReference>
<dbReference type="Pfam" id="PF00571">
    <property type="entry name" value="CBS"/>
    <property type="match status" value="2"/>
</dbReference>
<proteinExistence type="predicted"/>
<evidence type="ECO:0000313" key="5">
    <source>
        <dbReference type="EMBL" id="SNS46243.1"/>
    </source>
</evidence>
<evidence type="ECO:0000256" key="2">
    <source>
        <dbReference type="PROSITE-ProRule" id="PRU00703"/>
    </source>
</evidence>
<dbReference type="PANTHER" id="PTHR43080:SF2">
    <property type="entry name" value="CBS DOMAIN-CONTAINING PROTEIN"/>
    <property type="match status" value="1"/>
</dbReference>
<dbReference type="CDD" id="cd04623">
    <property type="entry name" value="CBS_pair_bac_euk"/>
    <property type="match status" value="1"/>
</dbReference>
<evidence type="ECO:0000256" key="1">
    <source>
        <dbReference type="ARBA" id="ARBA00023122"/>
    </source>
</evidence>
<dbReference type="RefSeq" id="WP_089232011.1">
    <property type="nucleotide sequence ID" value="NZ_FZOY01000002.1"/>
</dbReference>
<dbReference type="InterPro" id="IPR046342">
    <property type="entry name" value="CBS_dom_sf"/>
</dbReference>
<dbReference type="InterPro" id="IPR044725">
    <property type="entry name" value="CBSX3_CBS_dom"/>
</dbReference>
<dbReference type="SMART" id="SM00116">
    <property type="entry name" value="CBS"/>
    <property type="match status" value="2"/>
</dbReference>
<dbReference type="AlphaFoldDB" id="A0A239EQE7"/>
<dbReference type="SUPFAM" id="SSF54631">
    <property type="entry name" value="CBS-domain pair"/>
    <property type="match status" value="1"/>
</dbReference>
<evidence type="ECO:0000256" key="3">
    <source>
        <dbReference type="SAM" id="MobiDB-lite"/>
    </source>
</evidence>
<dbReference type="InterPro" id="IPR000644">
    <property type="entry name" value="CBS_dom"/>
</dbReference>
<evidence type="ECO:0000259" key="4">
    <source>
        <dbReference type="PROSITE" id="PS51371"/>
    </source>
</evidence>
<name>A0A239EQE7_9RHOB</name>
<dbReference type="PROSITE" id="PS51371">
    <property type="entry name" value="CBS"/>
    <property type="match status" value="2"/>
</dbReference>
<organism evidence="5 6">
    <name type="scientific">Tropicimonas sediminicola</name>
    <dbReference type="NCBI Taxonomy" id="1031541"/>
    <lineage>
        <taxon>Bacteria</taxon>
        <taxon>Pseudomonadati</taxon>
        <taxon>Pseudomonadota</taxon>
        <taxon>Alphaproteobacteria</taxon>
        <taxon>Rhodobacterales</taxon>
        <taxon>Roseobacteraceae</taxon>
        <taxon>Tropicimonas</taxon>
    </lineage>
</organism>
<reference evidence="5 6" key="1">
    <citation type="submission" date="2017-06" db="EMBL/GenBank/DDBJ databases">
        <authorList>
            <person name="Kim H.J."/>
            <person name="Triplett B.A."/>
        </authorList>
    </citation>
    <scope>NUCLEOTIDE SEQUENCE [LARGE SCALE GENOMIC DNA]</scope>
    <source>
        <strain evidence="5 6">DSM 29339</strain>
    </source>
</reference>
<dbReference type="PANTHER" id="PTHR43080">
    <property type="entry name" value="CBS DOMAIN-CONTAINING PROTEIN CBSX3, MITOCHONDRIAL"/>
    <property type="match status" value="1"/>
</dbReference>